<feature type="non-terminal residue" evidence="1">
    <location>
        <position position="72"/>
    </location>
</feature>
<dbReference type="EMBL" id="JAMKOV010000066">
    <property type="protein sequence ID" value="KAI8034613.1"/>
    <property type="molecule type" value="Genomic_DNA"/>
</dbReference>
<dbReference type="Proteomes" id="UP001059596">
    <property type="component" value="Unassembled WGS sequence"/>
</dbReference>
<reference evidence="1" key="1">
    <citation type="journal article" date="2023" name="Genome Biol. Evol.">
        <title>Long-read-based Genome Assembly of Drosophila gunungcola Reveals Fewer Chemosensory Genes in Flower-breeding Species.</title>
        <authorList>
            <person name="Negi A."/>
            <person name="Liao B.Y."/>
            <person name="Yeh S.D."/>
        </authorList>
    </citation>
    <scope>NUCLEOTIDE SEQUENCE</scope>
    <source>
        <strain evidence="1">Sukarami</strain>
    </source>
</reference>
<sequence length="72" mass="8165">EVPPSLVYIDFAQCFAWPRIAQLTFPALGAGVNDPARLIAFLRRSAFSWQVVCFPATPVFMYISHFRLPDHP</sequence>
<evidence type="ECO:0000313" key="2">
    <source>
        <dbReference type="Proteomes" id="UP001059596"/>
    </source>
</evidence>
<keyword evidence="2" id="KW-1185">Reference proteome</keyword>
<comment type="caution">
    <text evidence="1">The sequence shown here is derived from an EMBL/GenBank/DDBJ whole genome shotgun (WGS) entry which is preliminary data.</text>
</comment>
<dbReference type="AlphaFoldDB" id="A0A9P9YDL9"/>
<accession>A0A9P9YDL9</accession>
<protein>
    <submittedName>
        <fullName evidence="1">Uncharacterized protein</fullName>
    </submittedName>
</protein>
<organism evidence="1 2">
    <name type="scientific">Drosophila gunungcola</name>
    <name type="common">fruit fly</name>
    <dbReference type="NCBI Taxonomy" id="103775"/>
    <lineage>
        <taxon>Eukaryota</taxon>
        <taxon>Metazoa</taxon>
        <taxon>Ecdysozoa</taxon>
        <taxon>Arthropoda</taxon>
        <taxon>Hexapoda</taxon>
        <taxon>Insecta</taxon>
        <taxon>Pterygota</taxon>
        <taxon>Neoptera</taxon>
        <taxon>Endopterygota</taxon>
        <taxon>Diptera</taxon>
        <taxon>Brachycera</taxon>
        <taxon>Muscomorpha</taxon>
        <taxon>Ephydroidea</taxon>
        <taxon>Drosophilidae</taxon>
        <taxon>Drosophila</taxon>
        <taxon>Sophophora</taxon>
    </lineage>
</organism>
<name>A0A9P9YDL9_9MUSC</name>
<proteinExistence type="predicted"/>
<gene>
    <name evidence="1" type="ORF">M5D96_012606</name>
</gene>
<evidence type="ECO:0000313" key="1">
    <source>
        <dbReference type="EMBL" id="KAI8034613.1"/>
    </source>
</evidence>